<organism evidence="1 2">
    <name type="scientific">Hymenolepis diminuta</name>
    <name type="common">Rat tapeworm</name>
    <dbReference type="NCBI Taxonomy" id="6216"/>
    <lineage>
        <taxon>Eukaryota</taxon>
        <taxon>Metazoa</taxon>
        <taxon>Spiralia</taxon>
        <taxon>Lophotrochozoa</taxon>
        <taxon>Platyhelminthes</taxon>
        <taxon>Cestoda</taxon>
        <taxon>Eucestoda</taxon>
        <taxon>Cyclophyllidea</taxon>
        <taxon>Hymenolepididae</taxon>
        <taxon>Hymenolepis</taxon>
    </lineage>
</organism>
<evidence type="ECO:0000313" key="1">
    <source>
        <dbReference type="EMBL" id="VUZ50846.1"/>
    </source>
</evidence>
<proteinExistence type="predicted"/>
<dbReference type="AlphaFoldDB" id="A0A564YUK0"/>
<evidence type="ECO:0000313" key="2">
    <source>
        <dbReference type="Proteomes" id="UP000321570"/>
    </source>
</evidence>
<keyword evidence="2" id="KW-1185">Reference proteome</keyword>
<dbReference type="Proteomes" id="UP000321570">
    <property type="component" value="Unassembled WGS sequence"/>
</dbReference>
<dbReference type="EMBL" id="CABIJS010000399">
    <property type="protein sequence ID" value="VUZ50846.1"/>
    <property type="molecule type" value="Genomic_DNA"/>
</dbReference>
<name>A0A564YUK0_HYMDI</name>
<protein>
    <submittedName>
        <fullName evidence="1">Uncharacterized protein</fullName>
    </submittedName>
</protein>
<gene>
    <name evidence="1" type="ORF">WMSIL1_LOCUS9642</name>
</gene>
<accession>A0A564YUK0</accession>
<sequence>MADLSSATRIIMLLREFNRSDNYLCSSLFKPMEPADLICEKTIIFELVILRKTNSDVSFSFSVSDLLAMLRFDSDFCPSWAGNPMSRCPVACSNLLQDR</sequence>
<reference evidence="1 2" key="1">
    <citation type="submission" date="2019-07" db="EMBL/GenBank/DDBJ databases">
        <authorList>
            <person name="Jastrzebski P J."/>
            <person name="Paukszto L."/>
            <person name="Jastrzebski P J."/>
        </authorList>
    </citation>
    <scope>NUCLEOTIDE SEQUENCE [LARGE SCALE GENOMIC DNA]</scope>
    <source>
        <strain evidence="1 2">WMS-il1</strain>
    </source>
</reference>